<dbReference type="EMBL" id="LXQA011116343">
    <property type="protein sequence ID" value="MCI85477.1"/>
    <property type="molecule type" value="Genomic_DNA"/>
</dbReference>
<keyword evidence="2" id="KW-1185">Reference proteome</keyword>
<reference evidence="1 2" key="1">
    <citation type="journal article" date="2018" name="Front. Plant Sci.">
        <title>Red Clover (Trifolium pratense) and Zigzag Clover (T. medium) - A Picture of Genomic Similarities and Differences.</title>
        <authorList>
            <person name="Dluhosova J."/>
            <person name="Istvanek J."/>
            <person name="Nedelnik J."/>
            <person name="Repkova J."/>
        </authorList>
    </citation>
    <scope>NUCLEOTIDE SEQUENCE [LARGE SCALE GENOMIC DNA]</scope>
    <source>
        <strain evidence="2">cv. 10/8</strain>
        <tissue evidence="1">Leaf</tissue>
    </source>
</reference>
<sequence>HRLEQHKNSPQRTNIRPTFGSQKECVVSKLKVRNWDWVLRSKAIPREELVLDHGLHQNIESFSSYQE</sequence>
<comment type="caution">
    <text evidence="1">The sequence shown here is derived from an EMBL/GenBank/DDBJ whole genome shotgun (WGS) entry which is preliminary data.</text>
</comment>
<organism evidence="1 2">
    <name type="scientific">Trifolium medium</name>
    <dbReference type="NCBI Taxonomy" id="97028"/>
    <lineage>
        <taxon>Eukaryota</taxon>
        <taxon>Viridiplantae</taxon>
        <taxon>Streptophyta</taxon>
        <taxon>Embryophyta</taxon>
        <taxon>Tracheophyta</taxon>
        <taxon>Spermatophyta</taxon>
        <taxon>Magnoliopsida</taxon>
        <taxon>eudicotyledons</taxon>
        <taxon>Gunneridae</taxon>
        <taxon>Pentapetalae</taxon>
        <taxon>rosids</taxon>
        <taxon>fabids</taxon>
        <taxon>Fabales</taxon>
        <taxon>Fabaceae</taxon>
        <taxon>Papilionoideae</taxon>
        <taxon>50 kb inversion clade</taxon>
        <taxon>NPAAA clade</taxon>
        <taxon>Hologalegina</taxon>
        <taxon>IRL clade</taxon>
        <taxon>Trifolieae</taxon>
        <taxon>Trifolium</taxon>
    </lineage>
</organism>
<accession>A0A392VBF5</accession>
<evidence type="ECO:0000313" key="2">
    <source>
        <dbReference type="Proteomes" id="UP000265520"/>
    </source>
</evidence>
<evidence type="ECO:0000313" key="1">
    <source>
        <dbReference type="EMBL" id="MCI85477.1"/>
    </source>
</evidence>
<proteinExistence type="predicted"/>
<feature type="non-terminal residue" evidence="1">
    <location>
        <position position="1"/>
    </location>
</feature>
<protein>
    <submittedName>
        <fullName evidence="1">Uncharacterized protein</fullName>
    </submittedName>
</protein>
<dbReference type="Proteomes" id="UP000265520">
    <property type="component" value="Unassembled WGS sequence"/>
</dbReference>
<dbReference type="AlphaFoldDB" id="A0A392VBF5"/>
<name>A0A392VBF5_9FABA</name>